<dbReference type="SUPFAM" id="SSF161111">
    <property type="entry name" value="Cation efflux protein transmembrane domain-like"/>
    <property type="match status" value="1"/>
</dbReference>
<dbReference type="AlphaFoldDB" id="A0ABD6EFL2"/>
<evidence type="ECO:0000256" key="5">
    <source>
        <dbReference type="SAM" id="Phobius"/>
    </source>
</evidence>
<dbReference type="Proteomes" id="UP001608902">
    <property type="component" value="Unassembled WGS sequence"/>
</dbReference>
<proteinExistence type="predicted"/>
<dbReference type="GO" id="GO:0016020">
    <property type="term" value="C:membrane"/>
    <property type="evidence" value="ECO:0007669"/>
    <property type="project" value="UniProtKB-SubCell"/>
</dbReference>
<keyword evidence="7" id="KW-1185">Reference proteome</keyword>
<dbReference type="InterPro" id="IPR027469">
    <property type="entry name" value="Cation_efflux_TMD_sf"/>
</dbReference>
<comment type="subcellular location">
    <subcellularLocation>
        <location evidence="1">Membrane</location>
        <topology evidence="1">Multi-pass membrane protein</topology>
    </subcellularLocation>
</comment>
<sequence>MISRVSEANFGKCLTNPPTDNDGPVLKRCFFSDLLFHQIALIWVTTMVAAKPMLRVTLSVLGIIDIVAAIVLATGAYILYDHETPQPGVLLFVSASILFFSLIILCCLLLFVLVRGHSRSIFATVLASLVSCIAAAATATFTVISWTPSNNESSRGMAKFVFDNKTVVSIVIGIFGGILLVEALMLVAYRRILLIQRASESKVRRKATPYNPQRIHIS</sequence>
<keyword evidence="2 5" id="KW-0812">Transmembrane</keyword>
<evidence type="ECO:0008006" key="8">
    <source>
        <dbReference type="Google" id="ProtNLM"/>
    </source>
</evidence>
<protein>
    <recommendedName>
        <fullName evidence="8">MARVEL domain-containing protein</fullName>
    </recommendedName>
</protein>
<evidence type="ECO:0000313" key="6">
    <source>
        <dbReference type="EMBL" id="MFH4975703.1"/>
    </source>
</evidence>
<keyword evidence="3 5" id="KW-1133">Transmembrane helix</keyword>
<name>A0ABD6EFL2_9BILA</name>
<keyword evidence="4 5" id="KW-0472">Membrane</keyword>
<feature type="transmembrane region" description="Helical" evidence="5">
    <location>
        <begin position="166"/>
        <end position="189"/>
    </location>
</feature>
<reference evidence="6 7" key="1">
    <citation type="submission" date="2024-08" db="EMBL/GenBank/DDBJ databases">
        <title>Gnathostoma spinigerum genome.</title>
        <authorList>
            <person name="Gonzalez-Bertolin B."/>
            <person name="Monzon S."/>
            <person name="Zaballos A."/>
            <person name="Jimenez P."/>
            <person name="Dekumyoy P."/>
            <person name="Varona S."/>
            <person name="Cuesta I."/>
            <person name="Sumanam S."/>
            <person name="Adisakwattana P."/>
            <person name="Gasser R.B."/>
            <person name="Hernandez-Gonzalez A."/>
            <person name="Young N.D."/>
            <person name="Perteguer M.J."/>
        </authorList>
    </citation>
    <scope>NUCLEOTIDE SEQUENCE [LARGE SCALE GENOMIC DNA]</scope>
    <source>
        <strain evidence="6">AL3</strain>
        <tissue evidence="6">Liver</tissue>
    </source>
</reference>
<gene>
    <name evidence="6" type="ORF">AB6A40_002412</name>
</gene>
<feature type="transmembrane region" description="Helical" evidence="5">
    <location>
        <begin position="121"/>
        <end position="146"/>
    </location>
</feature>
<evidence type="ECO:0000256" key="1">
    <source>
        <dbReference type="ARBA" id="ARBA00004141"/>
    </source>
</evidence>
<evidence type="ECO:0000256" key="4">
    <source>
        <dbReference type="ARBA" id="ARBA00023136"/>
    </source>
</evidence>
<organism evidence="6 7">
    <name type="scientific">Gnathostoma spinigerum</name>
    <dbReference type="NCBI Taxonomy" id="75299"/>
    <lineage>
        <taxon>Eukaryota</taxon>
        <taxon>Metazoa</taxon>
        <taxon>Ecdysozoa</taxon>
        <taxon>Nematoda</taxon>
        <taxon>Chromadorea</taxon>
        <taxon>Rhabditida</taxon>
        <taxon>Spirurina</taxon>
        <taxon>Gnathostomatomorpha</taxon>
        <taxon>Gnathostomatoidea</taxon>
        <taxon>Gnathostomatidae</taxon>
        <taxon>Gnathostoma</taxon>
    </lineage>
</organism>
<accession>A0ABD6EFL2</accession>
<feature type="transmembrane region" description="Helical" evidence="5">
    <location>
        <begin position="92"/>
        <end position="114"/>
    </location>
</feature>
<evidence type="ECO:0000313" key="7">
    <source>
        <dbReference type="Proteomes" id="UP001608902"/>
    </source>
</evidence>
<feature type="transmembrane region" description="Helical" evidence="5">
    <location>
        <begin position="56"/>
        <end position="80"/>
    </location>
</feature>
<dbReference type="EMBL" id="JBGFUD010001072">
    <property type="protein sequence ID" value="MFH4975703.1"/>
    <property type="molecule type" value="Genomic_DNA"/>
</dbReference>
<evidence type="ECO:0000256" key="3">
    <source>
        <dbReference type="ARBA" id="ARBA00022989"/>
    </source>
</evidence>
<evidence type="ECO:0000256" key="2">
    <source>
        <dbReference type="ARBA" id="ARBA00022692"/>
    </source>
</evidence>
<comment type="caution">
    <text evidence="6">The sequence shown here is derived from an EMBL/GenBank/DDBJ whole genome shotgun (WGS) entry which is preliminary data.</text>
</comment>